<dbReference type="OrthoDB" id="775972at2759"/>
<feature type="non-terminal residue" evidence="1">
    <location>
        <position position="1"/>
    </location>
</feature>
<dbReference type="SUPFAM" id="SSF56672">
    <property type="entry name" value="DNA/RNA polymerases"/>
    <property type="match status" value="1"/>
</dbReference>
<protein>
    <submittedName>
        <fullName evidence="1">Uncharacterized protein</fullName>
    </submittedName>
</protein>
<dbReference type="Gene3D" id="3.30.70.270">
    <property type="match status" value="1"/>
</dbReference>
<organism evidence="1 2">
    <name type="scientific">Muraenolepis orangiensis</name>
    <name type="common">Patagonian moray cod</name>
    <dbReference type="NCBI Taxonomy" id="630683"/>
    <lineage>
        <taxon>Eukaryota</taxon>
        <taxon>Metazoa</taxon>
        <taxon>Chordata</taxon>
        <taxon>Craniata</taxon>
        <taxon>Vertebrata</taxon>
        <taxon>Euteleostomi</taxon>
        <taxon>Actinopterygii</taxon>
        <taxon>Neopterygii</taxon>
        <taxon>Teleostei</taxon>
        <taxon>Neoteleostei</taxon>
        <taxon>Acanthomorphata</taxon>
        <taxon>Zeiogadaria</taxon>
        <taxon>Gadariae</taxon>
        <taxon>Gadiformes</taxon>
        <taxon>Muraenolepidoidei</taxon>
        <taxon>Muraenolepididae</taxon>
        <taxon>Muraenolepis</taxon>
    </lineage>
</organism>
<reference evidence="1" key="1">
    <citation type="submission" date="2022-07" db="EMBL/GenBank/DDBJ databases">
        <title>Chromosome-level genome of Muraenolepis orangiensis.</title>
        <authorList>
            <person name="Kim J."/>
        </authorList>
    </citation>
    <scope>NUCLEOTIDE SEQUENCE</scope>
    <source>
        <strain evidence="1">KU_S4_2022</strain>
        <tissue evidence="1">Muscle</tissue>
    </source>
</reference>
<dbReference type="Proteomes" id="UP001148018">
    <property type="component" value="Unassembled WGS sequence"/>
</dbReference>
<comment type="caution">
    <text evidence="1">The sequence shown here is derived from an EMBL/GenBank/DDBJ whole genome shotgun (WGS) entry which is preliminary data.</text>
</comment>
<dbReference type="AlphaFoldDB" id="A0A9Q0IGV7"/>
<proteinExistence type="predicted"/>
<accession>A0A9Q0IGV7</accession>
<dbReference type="EMBL" id="JANIIK010000109">
    <property type="protein sequence ID" value="KAJ3598299.1"/>
    <property type="molecule type" value="Genomic_DNA"/>
</dbReference>
<dbReference type="InterPro" id="IPR043502">
    <property type="entry name" value="DNA/RNA_pol_sf"/>
</dbReference>
<dbReference type="InterPro" id="IPR043128">
    <property type="entry name" value="Rev_trsase/Diguanyl_cyclase"/>
</dbReference>
<name>A0A9Q0IGV7_9TELE</name>
<evidence type="ECO:0000313" key="2">
    <source>
        <dbReference type="Proteomes" id="UP001148018"/>
    </source>
</evidence>
<gene>
    <name evidence="1" type="ORF">NHX12_001810</name>
</gene>
<keyword evidence="2" id="KW-1185">Reference proteome</keyword>
<sequence length="70" mass="7942">QEQLWELLREFKDSFALGEEEVGITHPATVTRLMDQVLTGVPRQQCVVYLDDILAHGGSFRARTQVSARK</sequence>
<feature type="non-terminal residue" evidence="1">
    <location>
        <position position="70"/>
    </location>
</feature>
<evidence type="ECO:0000313" key="1">
    <source>
        <dbReference type="EMBL" id="KAJ3598299.1"/>
    </source>
</evidence>